<feature type="signal peptide" evidence="3">
    <location>
        <begin position="1"/>
        <end position="23"/>
    </location>
</feature>
<dbReference type="RefSeq" id="WP_136064265.1">
    <property type="nucleotide sequence ID" value="NZ_CAAHFH010000002.1"/>
</dbReference>
<dbReference type="Proteomes" id="UP000346198">
    <property type="component" value="Unassembled WGS sequence"/>
</dbReference>
<gene>
    <name evidence="5" type="ORF">SCARR_04796</name>
</gene>
<dbReference type="SUPFAM" id="SSF53649">
    <property type="entry name" value="Alkaline phosphatase-like"/>
    <property type="match status" value="1"/>
</dbReference>
<comment type="similarity">
    <text evidence="1">Belongs to the sulfatase family.</text>
</comment>
<evidence type="ECO:0000259" key="4">
    <source>
        <dbReference type="Pfam" id="PF00884"/>
    </source>
</evidence>
<evidence type="ECO:0000313" key="6">
    <source>
        <dbReference type="Proteomes" id="UP000346198"/>
    </source>
</evidence>
<accession>A0A6C2UTT2</accession>
<protein>
    <submittedName>
        <fullName evidence="5">Arylsulfatase</fullName>
    </submittedName>
</protein>
<dbReference type="AlphaFoldDB" id="A0A6C2UTT2"/>
<keyword evidence="3" id="KW-0732">Signal</keyword>
<feature type="domain" description="Sulfatase N-terminal" evidence="4">
    <location>
        <begin position="27"/>
        <end position="148"/>
    </location>
</feature>
<proteinExistence type="inferred from homology"/>
<evidence type="ECO:0000256" key="1">
    <source>
        <dbReference type="ARBA" id="ARBA00008779"/>
    </source>
</evidence>
<sequence>MSLKASVVSSVLFGLCFLRLATANQSPNIILILADDQEWNALSTLADPDIPQSGSPYFQTPNLDQLAQGGMRFSWAYSGGPTCSPSRHAIQFGRSPASLGIVGYAKNVKSVKADNRDALATVLKRGCPGYIAAHFGKWHMMPLPEDLGFDVNDGPNGNEGGGF</sequence>
<dbReference type="InterPro" id="IPR000917">
    <property type="entry name" value="Sulfatase_N"/>
</dbReference>
<organism evidence="5 6">
    <name type="scientific">Pontiella sulfatireligans</name>
    <dbReference type="NCBI Taxonomy" id="2750658"/>
    <lineage>
        <taxon>Bacteria</taxon>
        <taxon>Pseudomonadati</taxon>
        <taxon>Kiritimatiellota</taxon>
        <taxon>Kiritimatiellia</taxon>
        <taxon>Kiritimatiellales</taxon>
        <taxon>Pontiellaceae</taxon>
        <taxon>Pontiella</taxon>
    </lineage>
</organism>
<dbReference type="PANTHER" id="PTHR42693">
    <property type="entry name" value="ARYLSULFATASE FAMILY MEMBER"/>
    <property type="match status" value="1"/>
</dbReference>
<dbReference type="GO" id="GO:0004065">
    <property type="term" value="F:arylsulfatase activity"/>
    <property type="evidence" value="ECO:0007669"/>
    <property type="project" value="TreeGrafter"/>
</dbReference>
<name>A0A6C2UTT2_9BACT</name>
<dbReference type="Gene3D" id="3.40.720.10">
    <property type="entry name" value="Alkaline Phosphatase, subunit A"/>
    <property type="match status" value="1"/>
</dbReference>
<dbReference type="PANTHER" id="PTHR42693:SF53">
    <property type="entry name" value="ENDO-4-O-SULFATASE"/>
    <property type="match status" value="1"/>
</dbReference>
<dbReference type="Pfam" id="PF00884">
    <property type="entry name" value="Sulfatase"/>
    <property type="match status" value="1"/>
</dbReference>
<dbReference type="InterPro" id="IPR017850">
    <property type="entry name" value="Alkaline_phosphatase_core_sf"/>
</dbReference>
<evidence type="ECO:0000256" key="3">
    <source>
        <dbReference type="SAM" id="SignalP"/>
    </source>
</evidence>
<keyword evidence="2" id="KW-0378">Hydrolase</keyword>
<evidence type="ECO:0000313" key="5">
    <source>
        <dbReference type="EMBL" id="VGO22701.1"/>
    </source>
</evidence>
<feature type="chain" id="PRO_5025501122" evidence="3">
    <location>
        <begin position="24"/>
        <end position="163"/>
    </location>
</feature>
<keyword evidence="6" id="KW-1185">Reference proteome</keyword>
<dbReference type="EMBL" id="CAAHFH010000002">
    <property type="protein sequence ID" value="VGO22701.1"/>
    <property type="molecule type" value="Genomic_DNA"/>
</dbReference>
<evidence type="ECO:0000256" key="2">
    <source>
        <dbReference type="ARBA" id="ARBA00022801"/>
    </source>
</evidence>
<dbReference type="InterPro" id="IPR050738">
    <property type="entry name" value="Sulfatase"/>
</dbReference>
<reference evidence="5 6" key="1">
    <citation type="submission" date="2019-04" db="EMBL/GenBank/DDBJ databases">
        <authorList>
            <person name="Van Vliet M D."/>
        </authorList>
    </citation>
    <scope>NUCLEOTIDE SEQUENCE [LARGE SCALE GENOMIC DNA]</scope>
    <source>
        <strain evidence="5 6">F21</strain>
    </source>
</reference>